<proteinExistence type="predicted"/>
<name>A0A0H1R4G9_9HYPH</name>
<gene>
    <name evidence="1" type="ORF">AA309_28065</name>
</gene>
<dbReference type="PATRIC" id="fig|1225564.3.peg.135"/>
<organism evidence="1 2">
    <name type="scientific">Microvirga vignae</name>
    <dbReference type="NCBI Taxonomy" id="1225564"/>
    <lineage>
        <taxon>Bacteria</taxon>
        <taxon>Pseudomonadati</taxon>
        <taxon>Pseudomonadota</taxon>
        <taxon>Alphaproteobacteria</taxon>
        <taxon>Hyphomicrobiales</taxon>
        <taxon>Methylobacteriaceae</taxon>
        <taxon>Microvirga</taxon>
    </lineage>
</organism>
<keyword evidence="2" id="KW-1185">Reference proteome</keyword>
<reference evidence="1 2" key="1">
    <citation type="submission" date="2015-05" db="EMBL/GenBank/DDBJ databases">
        <title>Draft genome sequence of Microvirga vignae strain BR3299, a novel nitrogen fixing bacteria isolated from Brazil semi-aired region.</title>
        <authorList>
            <person name="Zilli J.E."/>
            <person name="Passos S.R."/>
            <person name="Leite J."/>
            <person name="Baldani J.I."/>
            <person name="Xavier G.R."/>
            <person name="Rumjaneck N.G."/>
            <person name="Simoes-Araujo J.L."/>
        </authorList>
    </citation>
    <scope>NUCLEOTIDE SEQUENCE [LARGE SCALE GENOMIC DNA]</scope>
    <source>
        <strain evidence="1 2">BR3299</strain>
    </source>
</reference>
<protein>
    <recommendedName>
        <fullName evidence="3">Plastocyanin-like domain-containing protein</fullName>
    </recommendedName>
</protein>
<sequence length="109" mass="12138">MFLIVPCTLPAMGQDASTIKRFDMILENGRVAGKPRVLQVVRGDQVDILWTTDRMIMLHLHGYDIEITAAPGSPQHMTFTADATGRFPVEIHGGAGRDRILVYVEVHPR</sequence>
<dbReference type="Proteomes" id="UP000035489">
    <property type="component" value="Unassembled WGS sequence"/>
</dbReference>
<dbReference type="SUPFAM" id="SSF49503">
    <property type="entry name" value="Cupredoxins"/>
    <property type="match status" value="1"/>
</dbReference>
<dbReference type="STRING" id="1225564.AA309_28065"/>
<evidence type="ECO:0000313" key="2">
    <source>
        <dbReference type="Proteomes" id="UP000035489"/>
    </source>
</evidence>
<comment type="caution">
    <text evidence="1">The sequence shown here is derived from an EMBL/GenBank/DDBJ whole genome shotgun (WGS) entry which is preliminary data.</text>
</comment>
<dbReference type="InterPro" id="IPR008972">
    <property type="entry name" value="Cupredoxin"/>
</dbReference>
<dbReference type="AlphaFoldDB" id="A0A0H1R4G9"/>
<evidence type="ECO:0008006" key="3">
    <source>
        <dbReference type="Google" id="ProtNLM"/>
    </source>
</evidence>
<evidence type="ECO:0000313" key="1">
    <source>
        <dbReference type="EMBL" id="KLK90028.1"/>
    </source>
</evidence>
<dbReference type="Gene3D" id="2.60.40.420">
    <property type="entry name" value="Cupredoxins - blue copper proteins"/>
    <property type="match status" value="1"/>
</dbReference>
<dbReference type="EMBL" id="LCYG01000103">
    <property type="protein sequence ID" value="KLK90028.1"/>
    <property type="molecule type" value="Genomic_DNA"/>
</dbReference>
<accession>A0A0H1R4G9</accession>